<feature type="transmembrane region" description="Helical" evidence="1">
    <location>
        <begin position="20"/>
        <end position="40"/>
    </location>
</feature>
<feature type="transmembrane region" description="Helical" evidence="1">
    <location>
        <begin position="178"/>
        <end position="200"/>
    </location>
</feature>
<feature type="transmembrane region" description="Helical" evidence="1">
    <location>
        <begin position="120"/>
        <end position="148"/>
    </location>
</feature>
<evidence type="ECO:0000313" key="3">
    <source>
        <dbReference type="Proteomes" id="UP000660047"/>
    </source>
</evidence>
<name>A0AAI9K5R8_9FIRM</name>
<proteinExistence type="predicted"/>
<dbReference type="EMBL" id="BLYL01000012">
    <property type="protein sequence ID" value="GFO94933.1"/>
    <property type="molecule type" value="Genomic_DNA"/>
</dbReference>
<evidence type="ECO:0008006" key="4">
    <source>
        <dbReference type="Google" id="ProtNLM"/>
    </source>
</evidence>
<keyword evidence="1" id="KW-1133">Transmembrane helix</keyword>
<feature type="transmembrane region" description="Helical" evidence="1">
    <location>
        <begin position="81"/>
        <end position="99"/>
    </location>
</feature>
<sequence>MKIGRLLIRDIRSGALTKWYLVFLPIAFGVCRGIQCASIIDSMIDDGQMYTYGTVIDYIMFAMQGMSVYKFNPTEYFSIPIYWFIFQMGAFYIVAYYAFDDFKKNGRAVFVALGERKSWWLAKCLWCNIMVLFYFVVAYISVVVMAWLKGASMMFAVTQEFVTAQFSPNVFSMTHADIILVLFILPFIVTLASAAMQMMLSFLIDPVISFAVTCSVYVISAYYTVWYLCGSYTMWIRSSYVDENGVYPVGGIIFSITIIAISYIVGRIYFDGRDII</sequence>
<keyword evidence="1" id="KW-0472">Membrane</keyword>
<dbReference type="RefSeq" id="WP_055222419.1">
    <property type="nucleotide sequence ID" value="NZ_BLYL01000012.1"/>
</dbReference>
<evidence type="ECO:0000256" key="1">
    <source>
        <dbReference type="SAM" id="Phobius"/>
    </source>
</evidence>
<accession>A0AAI9K5R8</accession>
<gene>
    <name evidence="2" type="ORF">COEU31_19790</name>
</gene>
<organism evidence="2 3">
    <name type="scientific">Coprococcus eutactus</name>
    <dbReference type="NCBI Taxonomy" id="33043"/>
    <lineage>
        <taxon>Bacteria</taxon>
        <taxon>Bacillati</taxon>
        <taxon>Bacillota</taxon>
        <taxon>Clostridia</taxon>
        <taxon>Lachnospirales</taxon>
        <taxon>Lachnospiraceae</taxon>
        <taxon>Coprococcus</taxon>
    </lineage>
</organism>
<evidence type="ECO:0000313" key="2">
    <source>
        <dbReference type="EMBL" id="GFO94933.1"/>
    </source>
</evidence>
<dbReference type="AlphaFoldDB" id="A0AAI9K5R8"/>
<feature type="transmembrane region" description="Helical" evidence="1">
    <location>
        <begin position="246"/>
        <end position="270"/>
    </location>
</feature>
<dbReference type="Proteomes" id="UP000660047">
    <property type="component" value="Unassembled WGS sequence"/>
</dbReference>
<reference evidence="2" key="1">
    <citation type="submission" date="2020-06" db="EMBL/GenBank/DDBJ databases">
        <title>Characterization of fructooligosaccharide metabolism and fructooligosaccharide-degrading enzymes in human commensal butyrate producers.</title>
        <authorList>
            <person name="Tanno H."/>
            <person name="Fujii T."/>
            <person name="Hirano K."/>
            <person name="Maeno S."/>
            <person name="Tonozuka T."/>
            <person name="Sakamoto M."/>
            <person name="Ohkuma M."/>
            <person name="Tochio T."/>
            <person name="Endo A."/>
        </authorList>
    </citation>
    <scope>NUCLEOTIDE SEQUENCE</scope>
    <source>
        <strain evidence="2">JCM 31265</strain>
    </source>
</reference>
<protein>
    <recommendedName>
        <fullName evidence="4">ABC-2 family transporter protein</fullName>
    </recommendedName>
</protein>
<feature type="transmembrane region" description="Helical" evidence="1">
    <location>
        <begin position="207"/>
        <end position="226"/>
    </location>
</feature>
<keyword evidence="1" id="KW-0812">Transmembrane</keyword>
<comment type="caution">
    <text evidence="2">The sequence shown here is derived from an EMBL/GenBank/DDBJ whole genome shotgun (WGS) entry which is preliminary data.</text>
</comment>